<reference evidence="2" key="1">
    <citation type="submission" date="2024-07" db="EMBL/GenBank/DDBJ databases">
        <title>Complete genome sequence of Verrucomicrobiaceae bacterium NT6N.</title>
        <authorList>
            <person name="Huang C."/>
            <person name="Takami H."/>
            <person name="Hamasaki K."/>
        </authorList>
    </citation>
    <scope>NUCLEOTIDE SEQUENCE</scope>
    <source>
        <strain evidence="2">NT6N</strain>
    </source>
</reference>
<dbReference type="InterPro" id="IPR002645">
    <property type="entry name" value="STAS_dom"/>
</dbReference>
<sequence length="175" mass="19214">MSTEHPISAYRASEFSWIRCAGKGSFLNSHALKEWAENEMKDGATIIVVDLEACTGMDSTFMGTMAGLAMRLMKIPGGKLQIAEPGERNRQSLEDLGLDVLMEIEPEESVWKDQVSEVREKLVLCGDDASGIDKAPHVLEAHKTLCAADEKNTKKFATVLDFLEAEVKAKKAANK</sequence>
<evidence type="ECO:0000259" key="1">
    <source>
        <dbReference type="PROSITE" id="PS50801"/>
    </source>
</evidence>
<dbReference type="SUPFAM" id="SSF52091">
    <property type="entry name" value="SpoIIaa-like"/>
    <property type="match status" value="1"/>
</dbReference>
<dbReference type="CDD" id="cd07043">
    <property type="entry name" value="STAS_anti-anti-sigma_factors"/>
    <property type="match status" value="1"/>
</dbReference>
<gene>
    <name evidence="2" type="ORF">NT6N_02240</name>
</gene>
<proteinExistence type="predicted"/>
<evidence type="ECO:0000313" key="2">
    <source>
        <dbReference type="EMBL" id="BDS05184.1"/>
    </source>
</evidence>
<feature type="domain" description="STAS" evidence="1">
    <location>
        <begin position="18"/>
        <end position="118"/>
    </location>
</feature>
<dbReference type="KEGG" id="osu:NT6N_02240"/>
<dbReference type="Gene3D" id="3.30.750.24">
    <property type="entry name" value="STAS domain"/>
    <property type="match status" value="1"/>
</dbReference>
<dbReference type="Pfam" id="PF01740">
    <property type="entry name" value="STAS"/>
    <property type="match status" value="1"/>
</dbReference>
<dbReference type="EMBL" id="AP026866">
    <property type="protein sequence ID" value="BDS05184.1"/>
    <property type="molecule type" value="Genomic_DNA"/>
</dbReference>
<dbReference type="PROSITE" id="PS50801">
    <property type="entry name" value="STAS"/>
    <property type="match status" value="1"/>
</dbReference>
<dbReference type="AlphaFoldDB" id="A0AAT9FGT9"/>
<accession>A0AAT9FGT9</accession>
<protein>
    <recommendedName>
        <fullName evidence="1">STAS domain-containing protein</fullName>
    </recommendedName>
</protein>
<organism evidence="2">
    <name type="scientific">Oceaniferula spumae</name>
    <dbReference type="NCBI Taxonomy" id="2979115"/>
    <lineage>
        <taxon>Bacteria</taxon>
        <taxon>Pseudomonadati</taxon>
        <taxon>Verrucomicrobiota</taxon>
        <taxon>Verrucomicrobiia</taxon>
        <taxon>Verrucomicrobiales</taxon>
        <taxon>Verrucomicrobiaceae</taxon>
        <taxon>Oceaniferula</taxon>
    </lineage>
</organism>
<dbReference type="InterPro" id="IPR036513">
    <property type="entry name" value="STAS_dom_sf"/>
</dbReference>
<name>A0AAT9FGT9_9BACT</name>